<feature type="domain" description="TROVE" evidence="8">
    <location>
        <begin position="1"/>
        <end position="147"/>
    </location>
</feature>
<evidence type="ECO:0000256" key="7">
    <source>
        <dbReference type="SAM" id="MobiDB-lite"/>
    </source>
</evidence>
<evidence type="ECO:0000256" key="6">
    <source>
        <dbReference type="ARBA" id="ARBA00023274"/>
    </source>
</evidence>
<dbReference type="Pfam" id="PF25045">
    <property type="entry name" value="vWA_Ro60"/>
    <property type="match status" value="1"/>
</dbReference>
<accession>A0A139AK79</accession>
<evidence type="ECO:0000313" key="10">
    <source>
        <dbReference type="Proteomes" id="UP000070544"/>
    </source>
</evidence>
<evidence type="ECO:0000259" key="8">
    <source>
        <dbReference type="PROSITE" id="PS50988"/>
    </source>
</evidence>
<dbReference type="InterPro" id="IPR008858">
    <property type="entry name" value="TROVE_dom"/>
</dbReference>
<dbReference type="InterPro" id="IPR036465">
    <property type="entry name" value="vWFA_dom_sf"/>
</dbReference>
<dbReference type="GO" id="GO:0005737">
    <property type="term" value="C:cytoplasm"/>
    <property type="evidence" value="ECO:0007669"/>
    <property type="project" value="UniProtKB-SubCell"/>
</dbReference>
<dbReference type="InterPro" id="IPR037214">
    <property type="entry name" value="TROVE_dom_sf"/>
</dbReference>
<dbReference type="GO" id="GO:1990904">
    <property type="term" value="C:ribonucleoprotein complex"/>
    <property type="evidence" value="ECO:0007669"/>
    <property type="project" value="UniProtKB-KW"/>
</dbReference>
<evidence type="ECO:0000256" key="3">
    <source>
        <dbReference type="ARBA" id="ARBA00022490"/>
    </source>
</evidence>
<dbReference type="SUPFAM" id="SSF53300">
    <property type="entry name" value="vWA-like"/>
    <property type="match status" value="1"/>
</dbReference>
<organism evidence="9 10">
    <name type="scientific">Gonapodya prolifera (strain JEL478)</name>
    <name type="common">Monoblepharis prolifera</name>
    <dbReference type="NCBI Taxonomy" id="1344416"/>
    <lineage>
        <taxon>Eukaryota</taxon>
        <taxon>Fungi</taxon>
        <taxon>Fungi incertae sedis</taxon>
        <taxon>Chytridiomycota</taxon>
        <taxon>Chytridiomycota incertae sedis</taxon>
        <taxon>Monoblepharidomycetes</taxon>
        <taxon>Monoblepharidales</taxon>
        <taxon>Gonapodyaceae</taxon>
        <taxon>Gonapodya</taxon>
    </lineage>
</organism>
<dbReference type="GO" id="GO:0003723">
    <property type="term" value="F:RNA binding"/>
    <property type="evidence" value="ECO:0007669"/>
    <property type="project" value="UniProtKB-KW"/>
</dbReference>
<dbReference type="PANTHER" id="PTHR14202">
    <property type="entry name" value="60 KDA RIBONUCLEOPROTEIN SSA/RO"/>
    <property type="match status" value="1"/>
</dbReference>
<sequence>MPRDRRIRHNYRNAGGADSASREAKNAEHEAKIVALIKKWRLAREHVPSDWLKSRRIRNLSKMTSIKLLSPMSAASVLVATRLRDQEALKKAKVRPYNLYIAVKTYQQGHGMTGTGAGGCVLPFLWGGGVLWQAAPSCIGRVGIDGRDIDELTRHMREATAVLAMATARIEPRCHFFGFCDESMPLNVTKNDRLDEVECEISDLPFGGTDCSLPILYALENKIPVYRDMVWLHTPTEALAKYHREMGIPAKMAVAAMTATEFTIADPEDVGQMDVVGFDAGAVQVMAAFVRG</sequence>
<keyword evidence="10" id="KW-1185">Reference proteome</keyword>
<evidence type="ECO:0000256" key="2">
    <source>
        <dbReference type="ARBA" id="ARBA00007814"/>
    </source>
</evidence>
<dbReference type="AlphaFoldDB" id="A0A139AK79"/>
<keyword evidence="5" id="KW-0694">RNA-binding</keyword>
<name>A0A139AK79_GONPJ</name>
<gene>
    <name evidence="9" type="ORF">M427DRAFT_30749</name>
</gene>
<keyword evidence="6" id="KW-0687">Ribonucleoprotein</keyword>
<keyword evidence="3" id="KW-0963">Cytoplasm</keyword>
<dbReference type="OrthoDB" id="6098064at2759"/>
<comment type="similarity">
    <text evidence="2">Belongs to the Ro 60 kDa family.</text>
</comment>
<dbReference type="InterPro" id="IPR056800">
    <property type="entry name" value="vWA_Ro60"/>
</dbReference>
<dbReference type="Gene3D" id="3.40.50.410">
    <property type="entry name" value="von Willebrand factor, type A domain"/>
    <property type="match status" value="1"/>
</dbReference>
<feature type="region of interest" description="Disordered" evidence="7">
    <location>
        <begin position="1"/>
        <end position="25"/>
    </location>
</feature>
<evidence type="ECO:0000256" key="1">
    <source>
        <dbReference type="ARBA" id="ARBA00004496"/>
    </source>
</evidence>
<dbReference type="InterPro" id="IPR040322">
    <property type="entry name" value="TROVE2"/>
</dbReference>
<keyword evidence="4" id="KW-0479">Metal-binding</keyword>
<dbReference type="Proteomes" id="UP000070544">
    <property type="component" value="Unassembled WGS sequence"/>
</dbReference>
<evidence type="ECO:0000256" key="5">
    <source>
        <dbReference type="ARBA" id="ARBA00022884"/>
    </source>
</evidence>
<evidence type="ECO:0000313" key="9">
    <source>
        <dbReference type="EMBL" id="KXS16913.1"/>
    </source>
</evidence>
<reference evidence="9 10" key="1">
    <citation type="journal article" date="2015" name="Genome Biol. Evol.">
        <title>Phylogenomic analyses indicate that early fungi evolved digesting cell walls of algal ancestors of land plants.</title>
        <authorList>
            <person name="Chang Y."/>
            <person name="Wang S."/>
            <person name="Sekimoto S."/>
            <person name="Aerts A.L."/>
            <person name="Choi C."/>
            <person name="Clum A."/>
            <person name="LaButti K.M."/>
            <person name="Lindquist E.A."/>
            <person name="Yee Ngan C."/>
            <person name="Ohm R.A."/>
            <person name="Salamov A.A."/>
            <person name="Grigoriev I.V."/>
            <person name="Spatafora J.W."/>
            <person name="Berbee M.L."/>
        </authorList>
    </citation>
    <scope>NUCLEOTIDE SEQUENCE [LARGE SCALE GENOMIC DNA]</scope>
    <source>
        <strain evidence="9 10">JEL478</strain>
    </source>
</reference>
<dbReference type="EMBL" id="KQ965749">
    <property type="protein sequence ID" value="KXS16913.1"/>
    <property type="molecule type" value="Genomic_DNA"/>
</dbReference>
<dbReference type="PROSITE" id="PS50988">
    <property type="entry name" value="TROVE"/>
    <property type="match status" value="1"/>
</dbReference>
<protein>
    <recommendedName>
        <fullName evidence="8">TROVE domain-containing protein</fullName>
    </recommendedName>
</protein>
<dbReference type="PANTHER" id="PTHR14202:SF0">
    <property type="entry name" value="RNA-BINDING PROTEIN RO60"/>
    <property type="match status" value="1"/>
</dbReference>
<dbReference type="GO" id="GO:0046872">
    <property type="term" value="F:metal ion binding"/>
    <property type="evidence" value="ECO:0007669"/>
    <property type="project" value="UniProtKB-KW"/>
</dbReference>
<dbReference type="SUPFAM" id="SSF140864">
    <property type="entry name" value="TROVE domain-like"/>
    <property type="match status" value="1"/>
</dbReference>
<evidence type="ECO:0000256" key="4">
    <source>
        <dbReference type="ARBA" id="ARBA00022723"/>
    </source>
</evidence>
<proteinExistence type="inferred from homology"/>
<feature type="compositionally biased region" description="Basic residues" evidence="7">
    <location>
        <begin position="1"/>
        <end position="11"/>
    </location>
</feature>
<comment type="subcellular location">
    <subcellularLocation>
        <location evidence="1">Cytoplasm</location>
    </subcellularLocation>
</comment>